<comment type="cofactor">
    <cofactor evidence="1">
        <name>[4Fe-4S] cluster</name>
        <dbReference type="ChEBI" id="CHEBI:49883"/>
    </cofactor>
</comment>
<name>A0A1N6GIF4_9BACT</name>
<keyword evidence="4" id="KW-0408">Iron</keyword>
<dbReference type="AlphaFoldDB" id="A0A1N6GIF4"/>
<proteinExistence type="predicted"/>
<dbReference type="InterPro" id="IPR007197">
    <property type="entry name" value="rSAM"/>
</dbReference>
<feature type="domain" description="Radical SAM core" evidence="6">
    <location>
        <begin position="25"/>
        <end position="190"/>
    </location>
</feature>
<gene>
    <name evidence="7" type="ORF">SAMN05444394_3276</name>
</gene>
<evidence type="ECO:0000256" key="2">
    <source>
        <dbReference type="ARBA" id="ARBA00022691"/>
    </source>
</evidence>
<dbReference type="Gene3D" id="3.20.20.70">
    <property type="entry name" value="Aldolase class I"/>
    <property type="match status" value="1"/>
</dbReference>
<accession>A0A1N6GIF4</accession>
<dbReference type="EMBL" id="FSRC01000002">
    <property type="protein sequence ID" value="SIO07297.1"/>
    <property type="molecule type" value="Genomic_DNA"/>
</dbReference>
<keyword evidence="8" id="KW-1185">Reference proteome</keyword>
<dbReference type="Pfam" id="PF04055">
    <property type="entry name" value="Radical_SAM"/>
    <property type="match status" value="1"/>
</dbReference>
<protein>
    <submittedName>
        <fullName evidence="7">DNA repair photolyase</fullName>
    </submittedName>
</protein>
<dbReference type="STRING" id="226505.SAMN05444394_3276"/>
<keyword evidence="7" id="KW-0456">Lyase</keyword>
<evidence type="ECO:0000259" key="6">
    <source>
        <dbReference type="Pfam" id="PF04055"/>
    </source>
</evidence>
<evidence type="ECO:0000313" key="8">
    <source>
        <dbReference type="Proteomes" id="UP000185221"/>
    </source>
</evidence>
<evidence type="ECO:0000256" key="3">
    <source>
        <dbReference type="ARBA" id="ARBA00022723"/>
    </source>
</evidence>
<keyword evidence="3" id="KW-0479">Metal-binding</keyword>
<dbReference type="RefSeq" id="WP_407640231.1">
    <property type="nucleotide sequence ID" value="NZ_FSRC01000002.1"/>
</dbReference>
<evidence type="ECO:0000256" key="4">
    <source>
        <dbReference type="ARBA" id="ARBA00023004"/>
    </source>
</evidence>
<dbReference type="InterPro" id="IPR058240">
    <property type="entry name" value="rSAM_sf"/>
</dbReference>
<dbReference type="GO" id="GO:0046872">
    <property type="term" value="F:metal ion binding"/>
    <property type="evidence" value="ECO:0007669"/>
    <property type="project" value="UniProtKB-KW"/>
</dbReference>
<dbReference type="SFLD" id="SFLDG01084">
    <property type="entry name" value="Uncharacterised_Radical_SAM_Su"/>
    <property type="match status" value="1"/>
</dbReference>
<dbReference type="SFLD" id="SFLDS00029">
    <property type="entry name" value="Radical_SAM"/>
    <property type="match status" value="1"/>
</dbReference>
<organism evidence="7 8">
    <name type="scientific">Algoriphagus halophilus</name>
    <dbReference type="NCBI Taxonomy" id="226505"/>
    <lineage>
        <taxon>Bacteria</taxon>
        <taxon>Pseudomonadati</taxon>
        <taxon>Bacteroidota</taxon>
        <taxon>Cytophagia</taxon>
        <taxon>Cytophagales</taxon>
        <taxon>Cyclobacteriaceae</taxon>
        <taxon>Algoriphagus</taxon>
    </lineage>
</organism>
<evidence type="ECO:0000313" key="7">
    <source>
        <dbReference type="EMBL" id="SIO07297.1"/>
    </source>
</evidence>
<dbReference type="Proteomes" id="UP000185221">
    <property type="component" value="Unassembled WGS sequence"/>
</dbReference>
<dbReference type="GO" id="GO:0051536">
    <property type="term" value="F:iron-sulfur cluster binding"/>
    <property type="evidence" value="ECO:0007669"/>
    <property type="project" value="UniProtKB-KW"/>
</dbReference>
<dbReference type="GO" id="GO:0016829">
    <property type="term" value="F:lyase activity"/>
    <property type="evidence" value="ECO:0007669"/>
    <property type="project" value="UniProtKB-KW"/>
</dbReference>
<dbReference type="SUPFAM" id="SSF102114">
    <property type="entry name" value="Radical SAM enzymes"/>
    <property type="match status" value="1"/>
</dbReference>
<sequence length="414" mass="47050">MSFYKNSITITSQLFFCSSPIRIDPYNTCQFGCTYCFSKKRSKLASNKGVQIASPEALRTRLKRIKSGVIKSALDEMFEQRIPIQLGGLQDPFTDFEGKNKITFEILKVLKDFDYPTMVSTKGKIFTEPKYLNLMSGMNIMFRLSVAGVSESKRANVDIGCDSFDETLKKIRILKKNRIPVSVRIQPIIPTFESNVLEMIKKIALHGGNHVALEHLKISVENKARQIESLNKALGIDLWNEMITLGLTKIGRDYSLKQEVIKPFIIKAQKLCKDLGLAFGAGDTGFIHWSDGNGCCNGSSLFLKDANQFDSNIIGALKNAKNGKIYFNDILKRWSPKGNVHRFLNKNSRKLYDNDEYTSWQKLIAYRWNGKNSPYSPIFFEGVTWSGEYDSNGFKVYEINKLKSNNIVDKNRSE</sequence>
<reference evidence="8" key="1">
    <citation type="submission" date="2016-11" db="EMBL/GenBank/DDBJ databases">
        <authorList>
            <person name="Varghese N."/>
            <person name="Submissions S."/>
        </authorList>
    </citation>
    <scope>NUCLEOTIDE SEQUENCE [LARGE SCALE GENOMIC DNA]</scope>
    <source>
        <strain evidence="8">DSM 15292</strain>
    </source>
</reference>
<evidence type="ECO:0000256" key="1">
    <source>
        <dbReference type="ARBA" id="ARBA00001966"/>
    </source>
</evidence>
<dbReference type="InterPro" id="IPR013785">
    <property type="entry name" value="Aldolase_TIM"/>
</dbReference>
<evidence type="ECO:0000256" key="5">
    <source>
        <dbReference type="ARBA" id="ARBA00023014"/>
    </source>
</evidence>
<keyword evidence="5" id="KW-0411">Iron-sulfur</keyword>
<dbReference type="PANTHER" id="PTHR43432:SF3">
    <property type="entry name" value="SLR0285 PROTEIN"/>
    <property type="match status" value="1"/>
</dbReference>
<dbReference type="InterPro" id="IPR040086">
    <property type="entry name" value="MJ0683-like"/>
</dbReference>
<keyword evidence="2" id="KW-0949">S-adenosyl-L-methionine</keyword>
<dbReference type="PANTHER" id="PTHR43432">
    <property type="entry name" value="SLR0285 PROTEIN"/>
    <property type="match status" value="1"/>
</dbReference>